<dbReference type="Proteomes" id="UP000639403">
    <property type="component" value="Unassembled WGS sequence"/>
</dbReference>
<feature type="compositionally biased region" description="Low complexity" evidence="2">
    <location>
        <begin position="929"/>
        <end position="938"/>
    </location>
</feature>
<dbReference type="InterPro" id="IPR027267">
    <property type="entry name" value="AH/BAR_dom_sf"/>
</dbReference>
<protein>
    <recommendedName>
        <fullName evidence="3">Rho-GAP domain-containing protein</fullName>
    </recommendedName>
</protein>
<dbReference type="Gene3D" id="1.20.1270.60">
    <property type="entry name" value="Arfaptin homology (AH) domain/BAR domain"/>
    <property type="match status" value="2"/>
</dbReference>
<organism evidence="4 5">
    <name type="scientific">Rhodonia placenta</name>
    <dbReference type="NCBI Taxonomy" id="104341"/>
    <lineage>
        <taxon>Eukaryota</taxon>
        <taxon>Fungi</taxon>
        <taxon>Dikarya</taxon>
        <taxon>Basidiomycota</taxon>
        <taxon>Agaricomycotina</taxon>
        <taxon>Agaricomycetes</taxon>
        <taxon>Polyporales</taxon>
        <taxon>Adustoporiaceae</taxon>
        <taxon>Rhodonia</taxon>
    </lineage>
</organism>
<feature type="compositionally biased region" description="Pro residues" evidence="2">
    <location>
        <begin position="853"/>
        <end position="863"/>
    </location>
</feature>
<comment type="caution">
    <text evidence="4">The sequence shown here is derived from an EMBL/GenBank/DDBJ whole genome shotgun (WGS) entry which is preliminary data.</text>
</comment>
<evidence type="ECO:0000313" key="5">
    <source>
        <dbReference type="Proteomes" id="UP000639403"/>
    </source>
</evidence>
<dbReference type="Pfam" id="PF00620">
    <property type="entry name" value="RhoGAP"/>
    <property type="match status" value="1"/>
</dbReference>
<evidence type="ECO:0000259" key="3">
    <source>
        <dbReference type="PROSITE" id="PS50238"/>
    </source>
</evidence>
<feature type="region of interest" description="Disordered" evidence="2">
    <location>
        <begin position="143"/>
        <end position="177"/>
    </location>
</feature>
<keyword evidence="1" id="KW-0175">Coiled coil</keyword>
<accession>A0A8H7PA01</accession>
<dbReference type="PANTHER" id="PTHR23065">
    <property type="entry name" value="PROLINE-SERINE-THREONINE PHOSPHATASE INTERACTING PROTEIN 1"/>
    <property type="match status" value="1"/>
</dbReference>
<feature type="region of interest" description="Disordered" evidence="2">
    <location>
        <begin position="210"/>
        <end position="252"/>
    </location>
</feature>
<feature type="domain" description="Rho-GAP" evidence="3">
    <location>
        <begin position="525"/>
        <end position="748"/>
    </location>
</feature>
<feature type="compositionally biased region" description="Basic and acidic residues" evidence="2">
    <location>
        <begin position="210"/>
        <end position="225"/>
    </location>
</feature>
<reference evidence="4" key="1">
    <citation type="submission" date="2020-11" db="EMBL/GenBank/DDBJ databases">
        <authorList>
            <person name="Koelle M."/>
            <person name="Horta M.A.C."/>
            <person name="Nowrousian M."/>
            <person name="Ohm R.A."/>
            <person name="Benz P."/>
            <person name="Pilgard A."/>
        </authorList>
    </citation>
    <scope>NUCLEOTIDE SEQUENCE</scope>
    <source>
        <strain evidence="4">FPRL280</strain>
    </source>
</reference>
<dbReference type="AlphaFoldDB" id="A0A8H7PA01"/>
<feature type="compositionally biased region" description="Pro residues" evidence="2">
    <location>
        <begin position="1003"/>
        <end position="1012"/>
    </location>
</feature>
<dbReference type="InterPro" id="IPR008936">
    <property type="entry name" value="Rho_GTPase_activation_prot"/>
</dbReference>
<dbReference type="GO" id="GO:0000935">
    <property type="term" value="C:division septum"/>
    <property type="evidence" value="ECO:0007669"/>
    <property type="project" value="TreeGrafter"/>
</dbReference>
<dbReference type="SUPFAM" id="SSF103657">
    <property type="entry name" value="BAR/IMD domain-like"/>
    <property type="match status" value="1"/>
</dbReference>
<feature type="coiled-coil region" evidence="1">
    <location>
        <begin position="422"/>
        <end position="449"/>
    </location>
</feature>
<name>A0A8H7PA01_9APHY</name>
<feature type="compositionally biased region" description="Low complexity" evidence="2">
    <location>
        <begin position="1025"/>
        <end position="1044"/>
    </location>
</feature>
<dbReference type="InterPro" id="IPR000198">
    <property type="entry name" value="RhoGAP_dom"/>
</dbReference>
<evidence type="ECO:0000256" key="2">
    <source>
        <dbReference type="SAM" id="MobiDB-lite"/>
    </source>
</evidence>
<feature type="compositionally biased region" description="Basic and acidic residues" evidence="2">
    <location>
        <begin position="786"/>
        <end position="799"/>
    </location>
</feature>
<feature type="region of interest" description="Disordered" evidence="2">
    <location>
        <begin position="751"/>
        <end position="1108"/>
    </location>
</feature>
<dbReference type="PROSITE" id="PS50238">
    <property type="entry name" value="RHOGAP"/>
    <property type="match status" value="1"/>
</dbReference>
<dbReference type="GO" id="GO:0005096">
    <property type="term" value="F:GTPase activator activity"/>
    <property type="evidence" value="ECO:0007669"/>
    <property type="project" value="TreeGrafter"/>
</dbReference>
<dbReference type="SMART" id="SM00324">
    <property type="entry name" value="RhoGAP"/>
    <property type="match status" value="1"/>
</dbReference>
<dbReference type="EMBL" id="JADOXO010000009">
    <property type="protein sequence ID" value="KAF9820599.1"/>
    <property type="molecule type" value="Genomic_DNA"/>
</dbReference>
<dbReference type="GO" id="GO:0005886">
    <property type="term" value="C:plasma membrane"/>
    <property type="evidence" value="ECO:0007669"/>
    <property type="project" value="TreeGrafter"/>
</dbReference>
<gene>
    <name evidence="4" type="ORF">IEO21_01302</name>
</gene>
<dbReference type="GO" id="GO:0007010">
    <property type="term" value="P:cytoskeleton organization"/>
    <property type="evidence" value="ECO:0007669"/>
    <property type="project" value="TreeGrafter"/>
</dbReference>
<feature type="compositionally biased region" description="Pro residues" evidence="2">
    <location>
        <begin position="939"/>
        <end position="959"/>
    </location>
</feature>
<evidence type="ECO:0000256" key="1">
    <source>
        <dbReference type="SAM" id="Coils"/>
    </source>
</evidence>
<proteinExistence type="predicted"/>
<dbReference type="GO" id="GO:0007264">
    <property type="term" value="P:small GTPase-mediated signal transduction"/>
    <property type="evidence" value="ECO:0007669"/>
    <property type="project" value="TreeGrafter"/>
</dbReference>
<feature type="compositionally biased region" description="Pro residues" evidence="2">
    <location>
        <begin position="234"/>
        <end position="246"/>
    </location>
</feature>
<feature type="compositionally biased region" description="Pro residues" evidence="2">
    <location>
        <begin position="876"/>
        <end position="895"/>
    </location>
</feature>
<evidence type="ECO:0000313" key="4">
    <source>
        <dbReference type="EMBL" id="KAF9820599.1"/>
    </source>
</evidence>
<feature type="compositionally biased region" description="Basic residues" evidence="2">
    <location>
        <begin position="757"/>
        <end position="769"/>
    </location>
</feature>
<sequence length="1108" mass="122072">MAVLSLPLTFQNSFWSQNYRKGLEVLYAQLEKGVLEDEEIIAFIRVRRAFAHDEGASLHVAFRGLKEESIAQGKAHEAIAVELKDTVADPFEKWALGYKDRLKGSKQTMLDGWMLAYEMAHTDVAKLKNDYLTKIRKADEAEDDARFAPIPPPVGDKYTTSPSLQPRDRRDVPTRTATVSERITQRFKEFRLGASTGAQEKSEVHFDADVEEKGTPKLDKGKGRALDVASPPRIASPPPMSPPLPPARMSGTPPTRINTNPSPPQPAPPIMVAGLTYTPAELSALFKRAKSELPLRAVRFPLIGEYQDVFSGEDFATWLKEKVEDFGGNLDRAAFAARELTEKHNLLRRLGELGNDYVNASDVFYQIRPKKSLSPLAENVAKGTSTFASLVSKALNTNNAEPAHIRARREAEAADREYRISIRKLDRQRLALEERIEDTLKTLQKWELDRLRAVKTVLRQYQDAVSKLAKANEPSFDRSAVLIDSYHPEADLKVFIERHRTGPFRPEPQVYESVSHDESDVVFGIDLRRWVDSGIWHGASPDEKRDDIPPVLTVMLAALNEAYDKLPNDVEKRKTWIYDVPLPAVHHLRETLNAVPTEQPLPNDILAKYDAPVLAGAIKLWALELDPPLGMYEGWDELRKLYPTVGSGAKAEAHPSEEQHIQDVQGALQRLPRVHLLVLDTIVKHLKSLIASTSTAENEESNEIYVNKLSLAVGRAVIRPKQENEISIQDRHPTLLFMDLLNKYEEILPPTLEKKKRESQRKMPVRRRTRPVDMRMSRSRISAGADLRELQQQEFEQRTGLKLSKASPPLPNAPAPSGAAELPAIPGSPNPPTAGSEQPQPTVVHAEAEELPSIPPGPPPPAPGDIYIQDKRSLPQIPPPPPLNAPAAPAVPPPSMQAAGAPPMFKEPPPETDDLPPRPMFKEPEPEVESPVGSMPMPAFAPPPPEPASPPTRPPAFREPPPEREDTISPPPPHAHIPPALRPGSSRPASPRVPAQSSRSPSPTKPITPSPTTPTMTDVNRLRGPRLARGPRVSGGSVSSMVSSLNRQSTGGSRPGSPGVNGGGATGLSRNSSRTYGGGHAKRGSISRVSEFSRRTMASDAEDEVVDK</sequence>
<reference evidence="4" key="2">
    <citation type="journal article" name="Front. Microbiol.">
        <title>Degradative Capacity of Two Strains of Rhodonia placenta: From Phenotype to Genotype.</title>
        <authorList>
            <person name="Kolle M."/>
            <person name="Horta M.A.C."/>
            <person name="Nowrousian M."/>
            <person name="Ohm R.A."/>
            <person name="Benz J.P."/>
            <person name="Pilgard A."/>
        </authorList>
    </citation>
    <scope>NUCLEOTIDE SEQUENCE</scope>
    <source>
        <strain evidence="4">FPRL280</strain>
    </source>
</reference>
<dbReference type="PANTHER" id="PTHR23065:SF17">
    <property type="entry name" value="RHO-GTPASE-ACTIVATING PROTEIN RGD2"/>
    <property type="match status" value="1"/>
</dbReference>
<dbReference type="Gene3D" id="1.10.555.10">
    <property type="entry name" value="Rho GTPase activation protein"/>
    <property type="match status" value="1"/>
</dbReference>
<dbReference type="SUPFAM" id="SSF48350">
    <property type="entry name" value="GTPase activation domain, GAP"/>
    <property type="match status" value="1"/>
</dbReference>
<dbReference type="GO" id="GO:0005737">
    <property type="term" value="C:cytoplasm"/>
    <property type="evidence" value="ECO:0007669"/>
    <property type="project" value="TreeGrafter"/>
</dbReference>